<dbReference type="EMBL" id="CM000761">
    <property type="protein sequence ID" value="OQU90303.1"/>
    <property type="molecule type" value="Genomic_DNA"/>
</dbReference>
<dbReference type="Pfam" id="PF07762">
    <property type="entry name" value="DUF1618"/>
    <property type="match status" value="1"/>
</dbReference>
<dbReference type="InterPro" id="IPR011676">
    <property type="entry name" value="DUF1618"/>
</dbReference>
<dbReference type="Gramene" id="OQU90303">
    <property type="protein sequence ID" value="OQU90303"/>
    <property type="gene ID" value="SORBI_3002G383050"/>
</dbReference>
<gene>
    <name evidence="2" type="ORF">SORBI_3002G383050</name>
</gene>
<sequence length="214" mass="24701">MPAELGVGLDPLCWEGDAVFAFRGLVCWADYHQGILFCDVAADHPELRFVRFPGIETRDDFSNGRGVPEEYRTVAVSHGRLWFVDVDDGRFRTSSTFPATCTVTTWTLRTPELEWVKEHTLCLSDLWAHWKYRRSPLPRCVPRFPIVDMQEADVLHFVVRESFTDTMHWTITVDMKNRCPMAYAPYQNDIEQPQADVDVSNMFGDIPLVCCKYT</sequence>
<dbReference type="AlphaFoldDB" id="A0A1W0W7I1"/>
<dbReference type="Proteomes" id="UP000000768">
    <property type="component" value="Chromosome 2"/>
</dbReference>
<keyword evidence="3" id="KW-1185">Reference proteome</keyword>
<dbReference type="eggNOG" id="ENOG502R3KH">
    <property type="taxonomic scope" value="Eukaryota"/>
</dbReference>
<reference evidence="3" key="2">
    <citation type="journal article" date="2018" name="Plant J.">
        <title>The Sorghum bicolor reference genome: improved assembly, gene annotations, a transcriptome atlas, and signatures of genome organization.</title>
        <authorList>
            <person name="McCormick R.F."/>
            <person name="Truong S.K."/>
            <person name="Sreedasyam A."/>
            <person name="Jenkins J."/>
            <person name="Shu S."/>
            <person name="Sims D."/>
            <person name="Kennedy M."/>
            <person name="Amirebrahimi M."/>
            <person name="Weers B.D."/>
            <person name="McKinley B."/>
            <person name="Mattison A."/>
            <person name="Morishige D.T."/>
            <person name="Grimwood J."/>
            <person name="Schmutz J."/>
            <person name="Mullet J.E."/>
        </authorList>
    </citation>
    <scope>NUCLEOTIDE SEQUENCE [LARGE SCALE GENOMIC DNA]</scope>
    <source>
        <strain evidence="3">cv. BTx623</strain>
    </source>
</reference>
<proteinExistence type="predicted"/>
<reference evidence="2 3" key="1">
    <citation type="journal article" date="2009" name="Nature">
        <title>The Sorghum bicolor genome and the diversification of grasses.</title>
        <authorList>
            <person name="Paterson A.H."/>
            <person name="Bowers J.E."/>
            <person name="Bruggmann R."/>
            <person name="Dubchak I."/>
            <person name="Grimwood J."/>
            <person name="Gundlach H."/>
            <person name="Haberer G."/>
            <person name="Hellsten U."/>
            <person name="Mitros T."/>
            <person name="Poliakov A."/>
            <person name="Schmutz J."/>
            <person name="Spannagl M."/>
            <person name="Tang H."/>
            <person name="Wang X."/>
            <person name="Wicker T."/>
            <person name="Bharti A.K."/>
            <person name="Chapman J."/>
            <person name="Feltus F.A."/>
            <person name="Gowik U."/>
            <person name="Grigoriev I.V."/>
            <person name="Lyons E."/>
            <person name="Maher C.A."/>
            <person name="Martis M."/>
            <person name="Narechania A."/>
            <person name="Otillar R.P."/>
            <person name="Penning B.W."/>
            <person name="Salamov A.A."/>
            <person name="Wang Y."/>
            <person name="Zhang L."/>
            <person name="Carpita N.C."/>
            <person name="Freeling M."/>
            <person name="Gingle A.R."/>
            <person name="Hash C.T."/>
            <person name="Keller B."/>
            <person name="Klein P."/>
            <person name="Kresovich S."/>
            <person name="McCann M.C."/>
            <person name="Ming R."/>
            <person name="Peterson D.G."/>
            <person name="Mehboob-ur-Rahman"/>
            <person name="Ware D."/>
            <person name="Westhoff P."/>
            <person name="Mayer K.F."/>
            <person name="Messing J."/>
            <person name="Rokhsar D.S."/>
        </authorList>
    </citation>
    <scope>NUCLEOTIDE SEQUENCE [LARGE SCALE GENOMIC DNA]</scope>
    <source>
        <strain evidence="3">cv. BTx623</strain>
    </source>
</reference>
<organism evidence="2 3">
    <name type="scientific">Sorghum bicolor</name>
    <name type="common">Sorghum</name>
    <name type="synonym">Sorghum vulgare</name>
    <dbReference type="NCBI Taxonomy" id="4558"/>
    <lineage>
        <taxon>Eukaryota</taxon>
        <taxon>Viridiplantae</taxon>
        <taxon>Streptophyta</taxon>
        <taxon>Embryophyta</taxon>
        <taxon>Tracheophyta</taxon>
        <taxon>Spermatophyta</taxon>
        <taxon>Magnoliopsida</taxon>
        <taxon>Liliopsida</taxon>
        <taxon>Poales</taxon>
        <taxon>Poaceae</taxon>
        <taxon>PACMAD clade</taxon>
        <taxon>Panicoideae</taxon>
        <taxon>Andropogonodae</taxon>
        <taxon>Andropogoneae</taxon>
        <taxon>Sorghinae</taxon>
        <taxon>Sorghum</taxon>
    </lineage>
</organism>
<name>A0A1W0W7I1_SORBI</name>
<dbReference type="PANTHER" id="PTHR33086:SF52">
    <property type="entry name" value="OS09G0128900 PROTEIN"/>
    <property type="match status" value="1"/>
</dbReference>
<evidence type="ECO:0000259" key="1">
    <source>
        <dbReference type="Pfam" id="PF07762"/>
    </source>
</evidence>
<evidence type="ECO:0000313" key="3">
    <source>
        <dbReference type="Proteomes" id="UP000000768"/>
    </source>
</evidence>
<evidence type="ECO:0000313" key="2">
    <source>
        <dbReference type="EMBL" id="OQU90303.1"/>
    </source>
</evidence>
<accession>A0A1W0W7I1</accession>
<dbReference type="InParanoid" id="A0A1W0W7I1"/>
<dbReference type="OMA" id="WASESHI"/>
<dbReference type="PANTHER" id="PTHR33086">
    <property type="entry name" value="OS05G0468200 PROTEIN-RELATED"/>
    <property type="match status" value="1"/>
</dbReference>
<protein>
    <recommendedName>
        <fullName evidence="1">DUF1618 domain-containing protein</fullName>
    </recommendedName>
</protein>
<feature type="domain" description="DUF1618" evidence="1">
    <location>
        <begin position="28"/>
        <end position="155"/>
    </location>
</feature>